<dbReference type="InterPro" id="IPR015867">
    <property type="entry name" value="N-reg_PII/ATP_PRibTrfase_C"/>
</dbReference>
<dbReference type="AlphaFoldDB" id="A0A2A2HEF0"/>
<dbReference type="PROSITE" id="PS51343">
    <property type="entry name" value="PII_GLNB_DOM"/>
    <property type="match status" value="1"/>
</dbReference>
<keyword evidence="3" id="KW-0804">Transcription</keyword>
<comment type="caution">
    <text evidence="7">The sequence shown here is derived from an EMBL/GenBank/DDBJ whole genome shotgun (WGS) entry which is preliminary data.</text>
</comment>
<gene>
    <name evidence="8" type="primary">glnB_2</name>
    <name evidence="7" type="ORF">ASJ82_00975</name>
    <name evidence="8" type="ORF">MSCUN_06460</name>
</gene>
<evidence type="ECO:0000256" key="2">
    <source>
        <dbReference type="ARBA" id="ARBA00023015"/>
    </source>
</evidence>
<evidence type="ECO:0000313" key="10">
    <source>
        <dbReference type="Proteomes" id="UP000246004"/>
    </source>
</evidence>
<dbReference type="PRINTS" id="PR00340">
    <property type="entry name" value="PIIGLNB"/>
</dbReference>
<dbReference type="InterPro" id="IPR002187">
    <property type="entry name" value="N-reg_PII"/>
</dbReference>
<dbReference type="Gene3D" id="3.30.70.120">
    <property type="match status" value="1"/>
</dbReference>
<dbReference type="PANTHER" id="PTHR30115">
    <property type="entry name" value="NITROGEN REGULATORY PROTEIN P-II"/>
    <property type="match status" value="1"/>
</dbReference>
<dbReference type="Pfam" id="PF00543">
    <property type="entry name" value="P-II"/>
    <property type="match status" value="1"/>
</dbReference>
<accession>A0A2A2HEF0</accession>
<dbReference type="PANTHER" id="PTHR30115:SF11">
    <property type="entry name" value="NITROGEN REGULATORY PROTEIN P-II HOMOLOG"/>
    <property type="match status" value="1"/>
</dbReference>
<evidence type="ECO:0000256" key="5">
    <source>
        <dbReference type="PIRSR" id="PIRSR602187-50"/>
    </source>
</evidence>
<keyword evidence="9" id="KW-1185">Reference proteome</keyword>
<dbReference type="OrthoDB" id="10960at2157"/>
<dbReference type="InterPro" id="IPR011322">
    <property type="entry name" value="N-reg_PII-like_a/b"/>
</dbReference>
<dbReference type="SUPFAM" id="SSF54913">
    <property type="entry name" value="GlnB-like"/>
    <property type="match status" value="1"/>
</dbReference>
<feature type="modified residue" description="O-UMP-tyrosine" evidence="5">
    <location>
        <position position="51"/>
    </location>
</feature>
<name>A0A2A2HEF0_9EURY</name>
<comment type="similarity">
    <text evidence="6">Belongs to the P(II) protein family.</text>
</comment>
<dbReference type="GO" id="GO:0005829">
    <property type="term" value="C:cytosol"/>
    <property type="evidence" value="ECO:0007669"/>
    <property type="project" value="TreeGrafter"/>
</dbReference>
<reference evidence="7 9" key="2">
    <citation type="journal article" date="2017" name="BMC Genomics">
        <title>Genomic analysis of methanogenic archaea reveals a shift towards energy conservation.</title>
        <authorList>
            <person name="Gilmore S.P."/>
            <person name="Henske J.K."/>
            <person name="Sexton J.A."/>
            <person name="Solomon K.V."/>
            <person name="Seppala S."/>
            <person name="Yoo J.I."/>
            <person name="Huyett L.M."/>
            <person name="Pressman A."/>
            <person name="Cogan J.Z."/>
            <person name="Kivenson V."/>
            <person name="Peng X."/>
            <person name="Tan Y."/>
            <person name="Valentine D.L."/>
            <person name="O'Malley M.A."/>
        </authorList>
    </citation>
    <scope>NUCLEOTIDE SEQUENCE [LARGE SCALE GENOMIC DNA]</scope>
    <source>
        <strain evidence="7 9">1R-7</strain>
    </source>
</reference>
<evidence type="ECO:0000313" key="7">
    <source>
        <dbReference type="EMBL" id="PAV07735.1"/>
    </source>
</evidence>
<dbReference type="GO" id="GO:0006808">
    <property type="term" value="P:regulation of nitrogen utilization"/>
    <property type="evidence" value="ECO:0007669"/>
    <property type="project" value="InterPro"/>
</dbReference>
<evidence type="ECO:0000256" key="4">
    <source>
        <dbReference type="ARBA" id="ARBA00023231"/>
    </source>
</evidence>
<sequence length="112" mass="12332">MKKVTAIIRNERLDAVKSALEKVNCNGITVIDVKGRGNQLGVEENYRGTTYRIDLLPKIKIVTVIPDEQVDSVVDAIIEAAKTDHVGDGKIFITNVEEVIRIRTGEEGDDAI</sequence>
<comment type="function">
    <text evidence="1">Could be involved in the regulation of nitrogen fixation.</text>
</comment>
<keyword evidence="4" id="KW-0535">Nitrogen fixation</keyword>
<dbReference type="SMART" id="SM00938">
    <property type="entry name" value="P-II"/>
    <property type="match status" value="1"/>
</dbReference>
<organism evidence="7 9">
    <name type="scientific">Methanosphaera cuniculi</name>
    <dbReference type="NCBI Taxonomy" id="1077256"/>
    <lineage>
        <taxon>Archaea</taxon>
        <taxon>Methanobacteriati</taxon>
        <taxon>Methanobacteriota</taxon>
        <taxon>Methanomada group</taxon>
        <taxon>Methanobacteria</taxon>
        <taxon>Methanobacteriales</taxon>
        <taxon>Methanobacteriaceae</taxon>
        <taxon>Methanosphaera</taxon>
    </lineage>
</organism>
<reference evidence="8 10" key="1">
    <citation type="submission" date="2016-04" db="EMBL/GenBank/DDBJ databases">
        <title>Genome sequence of Methanosphaera cuniculi DSM 4103.</title>
        <authorList>
            <person name="Poehlein A."/>
            <person name="Seedorf H."/>
            <person name="Daniel R."/>
        </authorList>
    </citation>
    <scope>NUCLEOTIDE SEQUENCE [LARGE SCALE GENOMIC DNA]</scope>
    <source>
        <strain evidence="8 10">DSM 4103</strain>
    </source>
</reference>
<dbReference type="GO" id="GO:0030234">
    <property type="term" value="F:enzyme regulator activity"/>
    <property type="evidence" value="ECO:0007669"/>
    <property type="project" value="InterPro"/>
</dbReference>
<keyword evidence="5" id="KW-0597">Phosphoprotein</keyword>
<dbReference type="EMBL" id="LMVN01000009">
    <property type="protein sequence ID" value="PAV07735.1"/>
    <property type="molecule type" value="Genomic_DNA"/>
</dbReference>
<keyword evidence="2" id="KW-0805">Transcription regulation</keyword>
<evidence type="ECO:0000313" key="9">
    <source>
        <dbReference type="Proteomes" id="UP000217528"/>
    </source>
</evidence>
<dbReference type="GO" id="GO:0005524">
    <property type="term" value="F:ATP binding"/>
    <property type="evidence" value="ECO:0007669"/>
    <property type="project" value="TreeGrafter"/>
</dbReference>
<dbReference type="InterPro" id="IPR017918">
    <property type="entry name" value="N-reg_PII_CS"/>
</dbReference>
<dbReference type="EMBL" id="LWMS01000017">
    <property type="protein sequence ID" value="PWL08452.1"/>
    <property type="molecule type" value="Genomic_DNA"/>
</dbReference>
<dbReference type="PROSITE" id="PS00638">
    <property type="entry name" value="PII_GLNB_CTER"/>
    <property type="match status" value="1"/>
</dbReference>
<dbReference type="RefSeq" id="WP_095608364.1">
    <property type="nucleotide sequence ID" value="NZ_CANQEZ010000002.1"/>
</dbReference>
<evidence type="ECO:0000256" key="3">
    <source>
        <dbReference type="ARBA" id="ARBA00023163"/>
    </source>
</evidence>
<protein>
    <submittedName>
        <fullName evidence="8">Nitrogen regulatory protein P-II</fullName>
    </submittedName>
    <submittedName>
        <fullName evidence="7">Transcriptional regulator</fullName>
    </submittedName>
</protein>
<evidence type="ECO:0000256" key="1">
    <source>
        <dbReference type="ARBA" id="ARBA00002440"/>
    </source>
</evidence>
<evidence type="ECO:0000256" key="6">
    <source>
        <dbReference type="RuleBase" id="RU003936"/>
    </source>
</evidence>
<dbReference type="Proteomes" id="UP000217528">
    <property type="component" value="Unassembled WGS sequence"/>
</dbReference>
<proteinExistence type="inferred from homology"/>
<dbReference type="Proteomes" id="UP000246004">
    <property type="component" value="Unassembled WGS sequence"/>
</dbReference>
<evidence type="ECO:0000313" key="8">
    <source>
        <dbReference type="EMBL" id="PWL08452.1"/>
    </source>
</evidence>